<evidence type="ECO:0000313" key="3">
    <source>
        <dbReference type="Proteomes" id="UP000221580"/>
    </source>
</evidence>
<evidence type="ECO:0008006" key="4">
    <source>
        <dbReference type="Google" id="ProtNLM"/>
    </source>
</evidence>
<feature type="chain" id="PRO_5030816601" description="Lipoprotein" evidence="1">
    <location>
        <begin position="25"/>
        <end position="103"/>
    </location>
</feature>
<evidence type="ECO:0000256" key="1">
    <source>
        <dbReference type="SAM" id="SignalP"/>
    </source>
</evidence>
<dbReference type="RefSeq" id="WP_027607990.1">
    <property type="nucleotide sequence ID" value="NZ_PDJN01000003.1"/>
</dbReference>
<gene>
    <name evidence="2" type="ORF">DM05_4566</name>
</gene>
<accession>A0A7Z1GN75</accession>
<dbReference type="EMBL" id="PDJN01000003">
    <property type="protein sequence ID" value="PFG59871.1"/>
    <property type="molecule type" value="Genomic_DNA"/>
</dbReference>
<proteinExistence type="predicted"/>
<evidence type="ECO:0000313" key="2">
    <source>
        <dbReference type="EMBL" id="PFG59871.1"/>
    </source>
</evidence>
<comment type="caution">
    <text evidence="2">The sequence shown here is derived from an EMBL/GenBank/DDBJ whole genome shotgun (WGS) entry which is preliminary data.</text>
</comment>
<protein>
    <recommendedName>
        <fullName evidence="4">Lipoprotein</fullName>
    </recommendedName>
</protein>
<reference evidence="2 3" key="1">
    <citation type="submission" date="2017-09" db="EMBL/GenBank/DDBJ databases">
        <authorList>
            <person name="DeBolt S."/>
            <person name="Huntemann M."/>
            <person name="Clum A."/>
            <person name="Pillay M."/>
            <person name="Palaniappan K."/>
            <person name="Varghese N."/>
            <person name="Mikhailova N."/>
            <person name="Stamatis D."/>
            <person name="Reddy T."/>
            <person name="Daum C."/>
            <person name="Shapiro N."/>
            <person name="Ivanova N."/>
            <person name="Kyrpides N."/>
            <person name="Woyke T."/>
        </authorList>
    </citation>
    <scope>NUCLEOTIDE SEQUENCE [LARGE SCALE GENOMIC DNA]</scope>
    <source>
        <strain evidence="2 3">A2-S9</strain>
    </source>
</reference>
<feature type="signal peptide" evidence="1">
    <location>
        <begin position="1"/>
        <end position="24"/>
    </location>
</feature>
<dbReference type="Proteomes" id="UP000221580">
    <property type="component" value="Unassembled WGS sequence"/>
</dbReference>
<name>A0A7Z1GN75_9PSED</name>
<dbReference type="AlphaFoldDB" id="A0A7Z1GN75"/>
<reference evidence="2 3" key="2">
    <citation type="submission" date="2017-10" db="EMBL/GenBank/DDBJ databases">
        <title>Bacterial endophytes that colonize and modify switchgrass growth.</title>
        <authorList>
            <person name="Debolt S."/>
        </authorList>
    </citation>
    <scope>NUCLEOTIDE SEQUENCE [LARGE SCALE GENOMIC DNA]</scope>
    <source>
        <strain evidence="2 3">A2-S9</strain>
    </source>
</reference>
<organism evidence="2 3">
    <name type="scientific">Pseudomonas poae</name>
    <dbReference type="NCBI Taxonomy" id="200451"/>
    <lineage>
        <taxon>Bacteria</taxon>
        <taxon>Pseudomonadati</taxon>
        <taxon>Pseudomonadota</taxon>
        <taxon>Gammaproteobacteria</taxon>
        <taxon>Pseudomonadales</taxon>
        <taxon>Pseudomonadaceae</taxon>
        <taxon>Pseudomonas</taxon>
    </lineage>
</organism>
<dbReference type="PROSITE" id="PS51257">
    <property type="entry name" value="PROKAR_LIPOPROTEIN"/>
    <property type="match status" value="1"/>
</dbReference>
<keyword evidence="1" id="KW-0732">Signal</keyword>
<sequence>MNITKALWIATACTLASIAGCSNGQGPNTTEDRLRVTNSSQSNLTLIQGTERHALAPGANIELPFNSQNVTVAPTTTGADKLDRVVFQFNPGQCSVKLCLVTY</sequence>